<keyword evidence="5" id="KW-1185">Reference proteome</keyword>
<evidence type="ECO:0000256" key="3">
    <source>
        <dbReference type="PROSITE-ProRule" id="PRU00708"/>
    </source>
</evidence>
<accession>A0ABQ7DBF8</accession>
<organism evidence="4 5">
    <name type="scientific">Brassica cretica</name>
    <name type="common">Mustard</name>
    <dbReference type="NCBI Taxonomy" id="69181"/>
    <lineage>
        <taxon>Eukaryota</taxon>
        <taxon>Viridiplantae</taxon>
        <taxon>Streptophyta</taxon>
        <taxon>Embryophyta</taxon>
        <taxon>Tracheophyta</taxon>
        <taxon>Spermatophyta</taxon>
        <taxon>Magnoliopsida</taxon>
        <taxon>eudicotyledons</taxon>
        <taxon>Gunneridae</taxon>
        <taxon>Pentapetalae</taxon>
        <taxon>rosids</taxon>
        <taxon>malvids</taxon>
        <taxon>Brassicales</taxon>
        <taxon>Brassicaceae</taxon>
        <taxon>Brassiceae</taxon>
        <taxon>Brassica</taxon>
    </lineage>
</organism>
<evidence type="ECO:0000313" key="4">
    <source>
        <dbReference type="EMBL" id="KAF3568865.1"/>
    </source>
</evidence>
<dbReference type="Pfam" id="PF01535">
    <property type="entry name" value="PPR"/>
    <property type="match status" value="1"/>
</dbReference>
<proteinExistence type="inferred from homology"/>
<name>A0ABQ7DBF8_BRACR</name>
<gene>
    <name evidence="4" type="ORF">DY000_02012274</name>
</gene>
<feature type="repeat" description="PPR" evidence="3">
    <location>
        <begin position="92"/>
        <end position="126"/>
    </location>
</feature>
<protein>
    <recommendedName>
        <fullName evidence="6">Pentacotripeptide-repeat region of PRORP domain-containing protein</fullName>
    </recommendedName>
</protein>
<evidence type="ECO:0000256" key="1">
    <source>
        <dbReference type="ARBA" id="ARBA00007626"/>
    </source>
</evidence>
<feature type="repeat" description="PPR" evidence="3">
    <location>
        <begin position="60"/>
        <end position="90"/>
    </location>
</feature>
<dbReference type="PROSITE" id="PS51375">
    <property type="entry name" value="PPR"/>
    <property type="match status" value="2"/>
</dbReference>
<sequence length="133" mass="15152">MLGSGFHEIKGLDDAIDLFKDMVRSRPLPSAIDFNKLTGVVLPFALSTFGKMTKLGFHPSLVTFNTLLHGLCVEDRLSEALHFFHQMECRPDVITFNSLMYGLWKDGHHSDAQNLFIEMQDKDIFLLLMMFSV</sequence>
<evidence type="ECO:0000256" key="2">
    <source>
        <dbReference type="ARBA" id="ARBA00022737"/>
    </source>
</evidence>
<dbReference type="PANTHER" id="PTHR46128:SF356">
    <property type="entry name" value="PENTACOTRIPEPTIDE-REPEAT REGION OF PRORP DOMAIN-CONTAINING PROTEIN"/>
    <property type="match status" value="1"/>
</dbReference>
<keyword evidence="2" id="KW-0677">Repeat</keyword>
<evidence type="ECO:0000313" key="5">
    <source>
        <dbReference type="Proteomes" id="UP000266723"/>
    </source>
</evidence>
<dbReference type="Proteomes" id="UP000266723">
    <property type="component" value="Unassembled WGS sequence"/>
</dbReference>
<dbReference type="Gene3D" id="1.25.40.10">
    <property type="entry name" value="Tetratricopeptide repeat domain"/>
    <property type="match status" value="1"/>
</dbReference>
<dbReference type="InterPro" id="IPR011990">
    <property type="entry name" value="TPR-like_helical_dom_sf"/>
</dbReference>
<reference evidence="4 5" key="1">
    <citation type="journal article" date="2020" name="BMC Genomics">
        <title>Intraspecific diversification of the crop wild relative Brassica cretica Lam. using demographic model selection.</title>
        <authorList>
            <person name="Kioukis A."/>
            <person name="Michalopoulou V.A."/>
            <person name="Briers L."/>
            <person name="Pirintsos S."/>
            <person name="Studholme D.J."/>
            <person name="Pavlidis P."/>
            <person name="Sarris P.F."/>
        </authorList>
    </citation>
    <scope>NUCLEOTIDE SEQUENCE [LARGE SCALE GENOMIC DNA]</scope>
    <source>
        <strain evidence="5">cv. PFS-1207/04</strain>
    </source>
</reference>
<comment type="similarity">
    <text evidence="1">Belongs to the PPR family. P subfamily.</text>
</comment>
<dbReference type="PANTHER" id="PTHR46128">
    <property type="entry name" value="MITOCHONDRIAL GROUP I INTRON SPLICING FACTOR CCM1"/>
    <property type="match status" value="1"/>
</dbReference>
<dbReference type="Pfam" id="PF12854">
    <property type="entry name" value="PPR_1"/>
    <property type="match status" value="1"/>
</dbReference>
<evidence type="ECO:0008006" key="6">
    <source>
        <dbReference type="Google" id="ProtNLM"/>
    </source>
</evidence>
<dbReference type="InterPro" id="IPR050872">
    <property type="entry name" value="PPR_P_subfamily"/>
</dbReference>
<dbReference type="InterPro" id="IPR002885">
    <property type="entry name" value="PPR_rpt"/>
</dbReference>
<comment type="caution">
    <text evidence="4">The sequence shown here is derived from an EMBL/GenBank/DDBJ whole genome shotgun (WGS) entry which is preliminary data.</text>
</comment>
<dbReference type="NCBIfam" id="TIGR00756">
    <property type="entry name" value="PPR"/>
    <property type="match status" value="1"/>
</dbReference>
<dbReference type="EMBL" id="QGKV02000759">
    <property type="protein sequence ID" value="KAF3568865.1"/>
    <property type="molecule type" value="Genomic_DNA"/>
</dbReference>